<accession>A0ABY4N2F0</accession>
<dbReference type="InterPro" id="IPR004843">
    <property type="entry name" value="Calcineurin-like_PHP"/>
</dbReference>
<evidence type="ECO:0000256" key="1">
    <source>
        <dbReference type="SAM" id="MobiDB-lite"/>
    </source>
</evidence>
<feature type="chain" id="PRO_5046210752" evidence="2">
    <location>
        <begin position="27"/>
        <end position="343"/>
    </location>
</feature>
<dbReference type="PANTHER" id="PTHR31302:SF20">
    <property type="entry name" value="CONSERVED PROTEIN"/>
    <property type="match status" value="1"/>
</dbReference>
<dbReference type="Proteomes" id="UP001055868">
    <property type="component" value="Chromosome"/>
</dbReference>
<evidence type="ECO:0000259" key="3">
    <source>
        <dbReference type="Pfam" id="PF00149"/>
    </source>
</evidence>
<organism evidence="4 5">
    <name type="scientific">Brachybacterium kimchii</name>
    <dbReference type="NCBI Taxonomy" id="2942909"/>
    <lineage>
        <taxon>Bacteria</taxon>
        <taxon>Bacillati</taxon>
        <taxon>Actinomycetota</taxon>
        <taxon>Actinomycetes</taxon>
        <taxon>Micrococcales</taxon>
        <taxon>Dermabacteraceae</taxon>
        <taxon>Brachybacterium</taxon>
    </lineage>
</organism>
<feature type="domain" description="Calcineurin-like phosphoesterase" evidence="3">
    <location>
        <begin position="59"/>
        <end position="278"/>
    </location>
</feature>
<dbReference type="EMBL" id="CP097218">
    <property type="protein sequence ID" value="UQN28046.1"/>
    <property type="molecule type" value="Genomic_DNA"/>
</dbReference>
<dbReference type="InterPro" id="IPR029052">
    <property type="entry name" value="Metallo-depent_PP-like"/>
</dbReference>
<keyword evidence="2" id="KW-0732">Signal</keyword>
<feature type="region of interest" description="Disordered" evidence="1">
    <location>
        <begin position="203"/>
        <end position="241"/>
    </location>
</feature>
<dbReference type="RefSeq" id="WP_249476988.1">
    <property type="nucleotide sequence ID" value="NZ_CP097218.1"/>
</dbReference>
<proteinExistence type="predicted"/>
<evidence type="ECO:0000313" key="5">
    <source>
        <dbReference type="Proteomes" id="UP001055868"/>
    </source>
</evidence>
<keyword evidence="5" id="KW-1185">Reference proteome</keyword>
<evidence type="ECO:0000313" key="4">
    <source>
        <dbReference type="EMBL" id="UQN28046.1"/>
    </source>
</evidence>
<dbReference type="PANTHER" id="PTHR31302">
    <property type="entry name" value="TRANSMEMBRANE PROTEIN WITH METALLOPHOSPHOESTERASE DOMAIN-RELATED"/>
    <property type="match status" value="1"/>
</dbReference>
<reference evidence="4" key="1">
    <citation type="submission" date="2022-05" db="EMBL/GenBank/DDBJ databases">
        <title>Genomic analysis of Brachybacterium sp. CBA3104.</title>
        <authorList>
            <person name="Roh S.W."/>
            <person name="Kim Y.B."/>
            <person name="Kim Y."/>
        </authorList>
    </citation>
    <scope>NUCLEOTIDE SEQUENCE</scope>
    <source>
        <strain evidence="4">CBA3104</strain>
    </source>
</reference>
<dbReference type="InterPro" id="IPR051158">
    <property type="entry name" value="Metallophosphoesterase_sf"/>
</dbReference>
<feature type="signal peptide" evidence="2">
    <location>
        <begin position="1"/>
        <end position="26"/>
    </location>
</feature>
<dbReference type="SUPFAM" id="SSF56300">
    <property type="entry name" value="Metallo-dependent phosphatases"/>
    <property type="match status" value="1"/>
</dbReference>
<name>A0ABY4N2F0_9MICO</name>
<sequence>MTRTRSRGAGAGRAALALAGAGAVAAAAAHVWSRHIEIHRFTVREHELRILPPGTRPVRILHLSDAHLMPDQARKIAFLRHLETLKPHLVIDTGDNIASAASIPVLADAIDPLLHRPGAFAMGSNDMFAPHRKNPLRYFLRDPRPEGFTKRHREPDLPLDSLRNALTSHGWKDLTNTRASLRLTGLQVDLVGVDDPHLERDVFPAPDAARGAQQDAGADGTGRTPAAEAAATSTRADDGPAADVPHLRIGVAHAPYQRVLDAFVDDGAQLIFAGHTHGGQLRMPGVGALVTNCDLPRAQARGLSTWRGVPLNVSGGLGANPYSNFRFANPPEATLLTLRPQRR</sequence>
<gene>
    <name evidence="4" type="ORF">M4486_10305</name>
</gene>
<evidence type="ECO:0000256" key="2">
    <source>
        <dbReference type="SAM" id="SignalP"/>
    </source>
</evidence>
<dbReference type="Gene3D" id="3.60.21.10">
    <property type="match status" value="1"/>
</dbReference>
<protein>
    <submittedName>
        <fullName evidence="4">Metallophosphoesterase</fullName>
    </submittedName>
</protein>
<dbReference type="Pfam" id="PF00149">
    <property type="entry name" value="Metallophos"/>
    <property type="match status" value="1"/>
</dbReference>
<feature type="compositionally biased region" description="Low complexity" evidence="1">
    <location>
        <begin position="204"/>
        <end position="234"/>
    </location>
</feature>